<dbReference type="Proteomes" id="UP000664859">
    <property type="component" value="Unassembled WGS sequence"/>
</dbReference>
<feature type="compositionally biased region" description="Acidic residues" evidence="1">
    <location>
        <begin position="94"/>
        <end position="111"/>
    </location>
</feature>
<keyword evidence="3" id="KW-1185">Reference proteome</keyword>
<accession>A0A835YVR0</accession>
<protein>
    <submittedName>
        <fullName evidence="2">Uncharacterized protein</fullName>
    </submittedName>
</protein>
<dbReference type="AlphaFoldDB" id="A0A835YVR0"/>
<organism evidence="2 3">
    <name type="scientific">Tribonema minus</name>
    <dbReference type="NCBI Taxonomy" id="303371"/>
    <lineage>
        <taxon>Eukaryota</taxon>
        <taxon>Sar</taxon>
        <taxon>Stramenopiles</taxon>
        <taxon>Ochrophyta</taxon>
        <taxon>PX clade</taxon>
        <taxon>Xanthophyceae</taxon>
        <taxon>Tribonematales</taxon>
        <taxon>Tribonemataceae</taxon>
        <taxon>Tribonema</taxon>
    </lineage>
</organism>
<comment type="caution">
    <text evidence="2">The sequence shown here is derived from an EMBL/GenBank/DDBJ whole genome shotgun (WGS) entry which is preliminary data.</text>
</comment>
<dbReference type="EMBL" id="JAFCMP010000257">
    <property type="protein sequence ID" value="KAG5182286.1"/>
    <property type="molecule type" value="Genomic_DNA"/>
</dbReference>
<proteinExistence type="predicted"/>
<evidence type="ECO:0000313" key="3">
    <source>
        <dbReference type="Proteomes" id="UP000664859"/>
    </source>
</evidence>
<evidence type="ECO:0000313" key="2">
    <source>
        <dbReference type="EMBL" id="KAG5182286.1"/>
    </source>
</evidence>
<evidence type="ECO:0000256" key="1">
    <source>
        <dbReference type="SAM" id="MobiDB-lite"/>
    </source>
</evidence>
<reference evidence="2" key="1">
    <citation type="submission" date="2021-02" db="EMBL/GenBank/DDBJ databases">
        <title>First Annotated Genome of the Yellow-green Alga Tribonema minus.</title>
        <authorList>
            <person name="Mahan K.M."/>
        </authorList>
    </citation>
    <scope>NUCLEOTIDE SEQUENCE</scope>
    <source>
        <strain evidence="2">UTEX B ZZ1240</strain>
    </source>
</reference>
<sequence length="208" mass="23340">MTEAEVSLTGDRLEVMWELELDGESVRKWWPCTLDRRGDGTLTEAGQHVFALTYDAFGEFDVCTRRVTFQAPHCLHDIEEGVGMRFRREGEQLPGDEEEEEEGEEDEEGDELVAPGDHIVDLDELVGQDGGSDQPLLAGMQHLPMVQQQNIALAMRGMMDAFKEKLREHMSAKPSGSEDADVVTRDDVRTILEDLGRQRHTQEIADGA</sequence>
<name>A0A835YVR0_9STRA</name>
<feature type="region of interest" description="Disordered" evidence="1">
    <location>
        <begin position="91"/>
        <end position="112"/>
    </location>
</feature>
<gene>
    <name evidence="2" type="ORF">JKP88DRAFT_348970</name>
</gene>